<dbReference type="InterPro" id="IPR011762">
    <property type="entry name" value="COA_CT_N"/>
</dbReference>
<dbReference type="InterPro" id="IPR045190">
    <property type="entry name" value="MCCB/AccD1-like"/>
</dbReference>
<dbReference type="PANTHER" id="PTHR22855:SF13">
    <property type="entry name" value="METHYLCROTONOYL-COA CARBOXYLASE BETA CHAIN, MITOCHONDRIAL"/>
    <property type="match status" value="1"/>
</dbReference>
<organism evidence="3 4">
    <name type="scientific">Acinetobacter baumannii</name>
    <dbReference type="NCBI Taxonomy" id="470"/>
    <lineage>
        <taxon>Bacteria</taxon>
        <taxon>Pseudomonadati</taxon>
        <taxon>Pseudomonadota</taxon>
        <taxon>Gammaproteobacteria</taxon>
        <taxon>Moraxellales</taxon>
        <taxon>Moraxellaceae</taxon>
        <taxon>Acinetobacter</taxon>
        <taxon>Acinetobacter calcoaceticus/baumannii complex</taxon>
    </lineage>
</organism>
<dbReference type="InterPro" id="IPR034733">
    <property type="entry name" value="AcCoA_carboxyl_beta"/>
</dbReference>
<gene>
    <name evidence="3" type="ORF">EA686_16050</name>
</gene>
<evidence type="ECO:0000313" key="3">
    <source>
        <dbReference type="EMBL" id="RSR51600.1"/>
    </source>
</evidence>
<feature type="domain" description="CoA carboxyltransferase N-terminal" evidence="2">
    <location>
        <begin position="22"/>
        <end position="129"/>
    </location>
</feature>
<dbReference type="Proteomes" id="UP000280073">
    <property type="component" value="Unassembled WGS sequence"/>
</dbReference>
<dbReference type="GO" id="GO:0004485">
    <property type="term" value="F:methylcrotonoyl-CoA carboxylase activity"/>
    <property type="evidence" value="ECO:0007669"/>
    <property type="project" value="TreeGrafter"/>
</dbReference>
<dbReference type="InterPro" id="IPR029045">
    <property type="entry name" value="ClpP/crotonase-like_dom_sf"/>
</dbReference>
<name>A0A3R9TQ08_ACIBA</name>
<dbReference type="PANTHER" id="PTHR22855">
    <property type="entry name" value="ACETYL, PROPIONYL, PYRUVATE, AND GLUTACONYL CARBOXYLASE-RELATED"/>
    <property type="match status" value="1"/>
</dbReference>
<dbReference type="GO" id="GO:1905202">
    <property type="term" value="C:methylcrotonoyl-CoA carboxylase complex"/>
    <property type="evidence" value="ECO:0007669"/>
    <property type="project" value="TreeGrafter"/>
</dbReference>
<dbReference type="Gene3D" id="3.90.226.10">
    <property type="entry name" value="2-enoyl-CoA Hydratase, Chain A, domain 1"/>
    <property type="match status" value="1"/>
</dbReference>
<evidence type="ECO:0000313" key="4">
    <source>
        <dbReference type="Proteomes" id="UP000280073"/>
    </source>
</evidence>
<evidence type="ECO:0000259" key="2">
    <source>
        <dbReference type="PROSITE" id="PS50980"/>
    </source>
</evidence>
<accession>A0A3R9TQ08</accession>
<reference evidence="3 4" key="1">
    <citation type="submission" date="2018-10" db="EMBL/GenBank/DDBJ databases">
        <title>GWAS and RNA-Seq identify cryptic mechanisms of antimicrobial resistance in Acinetobacter baumannii.</title>
        <authorList>
            <person name="Sahl J.W."/>
        </authorList>
    </citation>
    <scope>NUCLEOTIDE SEQUENCE [LARGE SCALE GENOMIC DNA]</scope>
    <source>
        <strain evidence="3 4">TG28175</strain>
    </source>
</reference>
<protein>
    <submittedName>
        <fullName evidence="3">Methylcrotonoyl-CoA carboxylase</fullName>
    </submittedName>
</protein>
<dbReference type="GO" id="GO:0006552">
    <property type="term" value="P:L-leucine catabolic process"/>
    <property type="evidence" value="ECO:0007669"/>
    <property type="project" value="TreeGrafter"/>
</dbReference>
<evidence type="ECO:0000256" key="1">
    <source>
        <dbReference type="ARBA" id="ARBA00022723"/>
    </source>
</evidence>
<dbReference type="SUPFAM" id="SSF52096">
    <property type="entry name" value="ClpP/crotonase"/>
    <property type="match status" value="1"/>
</dbReference>
<proteinExistence type="predicted"/>
<feature type="non-terminal residue" evidence="3">
    <location>
        <position position="129"/>
    </location>
</feature>
<dbReference type="AlphaFoldDB" id="A0A3R9TQ08"/>
<dbReference type="GO" id="GO:0046872">
    <property type="term" value="F:metal ion binding"/>
    <property type="evidence" value="ECO:0007669"/>
    <property type="project" value="UniProtKB-KW"/>
</dbReference>
<dbReference type="PROSITE" id="PS50980">
    <property type="entry name" value="COA_CT_NTER"/>
    <property type="match status" value="1"/>
</dbReference>
<comment type="caution">
    <text evidence="3">The sequence shown here is derived from an EMBL/GenBank/DDBJ whole genome shotgun (WGS) entry which is preliminary data.</text>
</comment>
<dbReference type="EMBL" id="RFDI01000927">
    <property type="protein sequence ID" value="RSR51600.1"/>
    <property type="molecule type" value="Genomic_DNA"/>
</dbReference>
<dbReference type="Pfam" id="PF01039">
    <property type="entry name" value="Carboxyl_trans"/>
    <property type="match status" value="1"/>
</dbReference>
<keyword evidence="1" id="KW-0479">Metal-binding</keyword>
<sequence>MNQLQSKINVRSEDFKTNQQAMQTLVTDLKQVAQRIALGGGENARQKHLSRGKLLPRERIDQLIDVGTAFLEIGQLAAYNVYEDDVPAAGVIAGIGQVNGVTCMIVANDATVKGGTYYPLTVKKHLRAQ</sequence>